<evidence type="ECO:0000256" key="1">
    <source>
        <dbReference type="ARBA" id="ARBA00004138"/>
    </source>
</evidence>
<dbReference type="GO" id="GO:1904158">
    <property type="term" value="P:axonemal central apparatus assembly"/>
    <property type="evidence" value="ECO:0007669"/>
    <property type="project" value="TreeGrafter"/>
</dbReference>
<dbReference type="AlphaFoldDB" id="U3JZ08"/>
<reference evidence="7" key="3">
    <citation type="submission" date="2025-09" db="UniProtKB">
        <authorList>
            <consortium name="Ensembl"/>
        </authorList>
    </citation>
    <scope>IDENTIFICATION</scope>
</reference>
<evidence type="ECO:0000259" key="6">
    <source>
        <dbReference type="Pfam" id="PF22544"/>
    </source>
</evidence>
<keyword evidence="4" id="KW-0969">Cilium</keyword>
<dbReference type="GeneTree" id="ENSGT00940000163228"/>
<reference evidence="7" key="2">
    <citation type="submission" date="2025-08" db="UniProtKB">
        <authorList>
            <consortium name="Ensembl"/>
        </authorList>
    </citation>
    <scope>IDENTIFICATION</scope>
</reference>
<dbReference type="STRING" id="59894.ENSFALP00000008012"/>
<accession>U3JZ08</accession>
<dbReference type="GO" id="GO:0005930">
    <property type="term" value="C:axoneme"/>
    <property type="evidence" value="ECO:0007669"/>
    <property type="project" value="TreeGrafter"/>
</dbReference>
<dbReference type="InterPro" id="IPR013783">
    <property type="entry name" value="Ig-like_fold"/>
</dbReference>
<dbReference type="Proteomes" id="UP000016665">
    <property type="component" value="Chromosome 11"/>
</dbReference>
<keyword evidence="8" id="KW-1185">Reference proteome</keyword>
<organism evidence="7 8">
    <name type="scientific">Ficedula albicollis</name>
    <name type="common">Collared flycatcher</name>
    <name type="synonym">Muscicapa albicollis</name>
    <dbReference type="NCBI Taxonomy" id="59894"/>
    <lineage>
        <taxon>Eukaryota</taxon>
        <taxon>Metazoa</taxon>
        <taxon>Chordata</taxon>
        <taxon>Craniata</taxon>
        <taxon>Vertebrata</taxon>
        <taxon>Euteleostomi</taxon>
        <taxon>Archelosauria</taxon>
        <taxon>Archosauria</taxon>
        <taxon>Dinosauria</taxon>
        <taxon>Saurischia</taxon>
        <taxon>Theropoda</taxon>
        <taxon>Coelurosauria</taxon>
        <taxon>Aves</taxon>
        <taxon>Neognathae</taxon>
        <taxon>Neoaves</taxon>
        <taxon>Telluraves</taxon>
        <taxon>Australaves</taxon>
        <taxon>Passeriformes</taxon>
        <taxon>Muscicapidae</taxon>
        <taxon>Ficedula</taxon>
    </lineage>
</organism>
<evidence type="ECO:0000256" key="4">
    <source>
        <dbReference type="ARBA" id="ARBA00023069"/>
    </source>
</evidence>
<dbReference type="Ensembl" id="ENSFALT00000008045.2">
    <property type="protein sequence ID" value="ENSFALP00000008012.2"/>
    <property type="gene ID" value="ENSFALG00000007680.2"/>
</dbReference>
<dbReference type="Pfam" id="PF22544">
    <property type="entry name" value="HYDIN_VesB_CFA65-like_Ig"/>
    <property type="match status" value="2"/>
</dbReference>
<feature type="domain" description="HYDIN/VesB/CFA65-like Ig-like" evidence="6">
    <location>
        <begin position="329"/>
        <end position="428"/>
    </location>
</feature>
<dbReference type="NCBIfam" id="NF012200">
    <property type="entry name" value="choice_anch_D"/>
    <property type="match status" value="1"/>
</dbReference>
<dbReference type="HOGENOM" id="CLU_063585_0_0_1"/>
<proteinExistence type="predicted"/>
<reference evidence="7 8" key="1">
    <citation type="journal article" date="2012" name="Nature">
        <title>The genomic landscape of species divergence in Ficedula flycatchers.</title>
        <authorList>
            <person name="Ellegren H."/>
            <person name="Smeds L."/>
            <person name="Burri R."/>
            <person name="Olason P.I."/>
            <person name="Backstrom N."/>
            <person name="Kawakami T."/>
            <person name="Kunstner A."/>
            <person name="Makinen H."/>
            <person name="Nadachowska-Brzyska K."/>
            <person name="Qvarnstrom A."/>
            <person name="Uebbing S."/>
            <person name="Wolf J.B."/>
        </authorList>
    </citation>
    <scope>NUCLEOTIDE SEQUENCE [LARGE SCALE GENOMIC DNA]</scope>
</reference>
<dbReference type="GO" id="GO:0003341">
    <property type="term" value="P:cilium movement"/>
    <property type="evidence" value="ECO:0007669"/>
    <property type="project" value="TreeGrafter"/>
</dbReference>
<name>U3JZ08_FICAL</name>
<dbReference type="PANTHER" id="PTHR23053">
    <property type="entry name" value="DLEC1 DELETED IN LUNG AND ESOPHAGEAL CANCER 1"/>
    <property type="match status" value="1"/>
</dbReference>
<evidence type="ECO:0000313" key="8">
    <source>
        <dbReference type="Proteomes" id="UP000016665"/>
    </source>
</evidence>
<dbReference type="eggNOG" id="ENOG502QQ4F">
    <property type="taxonomic scope" value="Eukaryota"/>
</dbReference>
<evidence type="ECO:0000256" key="5">
    <source>
        <dbReference type="ARBA" id="ARBA00023273"/>
    </source>
</evidence>
<sequence length="578" mass="64304">MLDPDRRDSSSPCELCACTSTAESALEEGSRKDVTRARTALLLSCFHKLQNHFFMSLLQFPRLVKVSMERSPYFELVCPNDAYHIMPPGMSSPVRIRFTPKKNKNYSHQLVCLTPREQVVVPIRAIAARAILEFPDQLDFSECPVKYSTQKTVLLRNVGNLEAQFQLSTQSPFFVVPASGTLGAGDTMQVTVGFHPLTIGDHSGSLAVCCNTGECWALHGAQDNVAVELSTNSMKVGKTFITTSNYTTMFIKNRSNITAHFQWKAFRTEEDEAEEKRRLEGEIGPNRCAKIKVTFKPLEELEYRSVAYCDISGRESRLPLRLRGEGQGPLVELSNRTLNLGNILLNTPYVYEVKLINQAAIDAPFTYIHTTANVGYCFKFAPEKGTIAPGGIQTIQISFNANILGSFEEQFQFIVAGSPTSAILTIKGFVTRPSVHFDIEEIDFGDISFGFPYTKTCRLTNPSPVALTFKLRMSDDGTQPAVNCFDQIRKPNDPSWRDGIHFDVEPREFTMNPSQGTILPHGHQDIEVTLCSNTVMEFYRRLLVDLEGIGNGVASLTITARYQHFPASGCCLSGFAPP</sequence>
<dbReference type="Gene3D" id="2.60.40.10">
    <property type="entry name" value="Immunoglobulins"/>
    <property type="match status" value="4"/>
</dbReference>
<feature type="domain" description="HYDIN/VesB/CFA65-like Ig-like" evidence="6">
    <location>
        <begin position="130"/>
        <end position="214"/>
    </location>
</feature>
<dbReference type="InterPro" id="IPR033305">
    <property type="entry name" value="Hydin-like"/>
</dbReference>
<keyword evidence="5" id="KW-0966">Cell projection</keyword>
<comment type="subcellular location">
    <subcellularLocation>
        <location evidence="1">Cell projection</location>
        <location evidence="1">Cilium</location>
    </subcellularLocation>
    <subcellularLocation>
        <location evidence="2">Cytoplasm</location>
    </subcellularLocation>
</comment>
<evidence type="ECO:0000313" key="7">
    <source>
        <dbReference type="Ensembl" id="ENSFALP00000008012.2"/>
    </source>
</evidence>
<protein>
    <recommendedName>
        <fullName evidence="6">HYDIN/VesB/CFA65-like Ig-like domain-containing protein</fullName>
    </recommendedName>
</protein>
<dbReference type="PANTHER" id="PTHR23053:SF0">
    <property type="entry name" value="HYDROCEPHALUS-INDUCING PROTEIN HOMOLOG"/>
    <property type="match status" value="1"/>
</dbReference>
<keyword evidence="3" id="KW-0963">Cytoplasm</keyword>
<evidence type="ECO:0000256" key="2">
    <source>
        <dbReference type="ARBA" id="ARBA00004496"/>
    </source>
</evidence>
<evidence type="ECO:0000256" key="3">
    <source>
        <dbReference type="ARBA" id="ARBA00022490"/>
    </source>
</evidence>
<dbReference type="InterPro" id="IPR053879">
    <property type="entry name" value="HYDIN_VesB_CFA65-like_Ig"/>
</dbReference>